<evidence type="ECO:0000259" key="9">
    <source>
        <dbReference type="Pfam" id="PF02880"/>
    </source>
</evidence>
<dbReference type="Pfam" id="PF02880">
    <property type="entry name" value="PGM_PMM_III"/>
    <property type="match status" value="1"/>
</dbReference>
<dbReference type="PANTHER" id="PTHR42946:SF1">
    <property type="entry name" value="PHOSPHOGLUCOMUTASE (ALPHA-D-GLUCOSE-1,6-BISPHOSPHATE-DEPENDENT)"/>
    <property type="match status" value="1"/>
</dbReference>
<reference evidence="10 11" key="1">
    <citation type="submission" date="2024-11" db="EMBL/GenBank/DDBJ databases">
        <authorList>
            <person name="Heng Y.C."/>
            <person name="Lim A.C.H."/>
            <person name="Lee J.K.Y."/>
            <person name="Kittelmann S."/>
        </authorList>
    </citation>
    <scope>NUCLEOTIDE SEQUENCE [LARGE SCALE GENOMIC DNA]</scope>
    <source>
        <strain evidence="10 11">WILCCON 0269</strain>
    </source>
</reference>
<dbReference type="SUPFAM" id="SSF55957">
    <property type="entry name" value="Phosphoglucomutase, C-terminal domain"/>
    <property type="match status" value="1"/>
</dbReference>
<feature type="domain" description="Alpha-D-phosphohexomutase alpha/beta/alpha" evidence="9">
    <location>
        <begin position="282"/>
        <end position="395"/>
    </location>
</feature>
<evidence type="ECO:0000259" key="8">
    <source>
        <dbReference type="Pfam" id="PF02879"/>
    </source>
</evidence>
<proteinExistence type="inferred from homology"/>
<dbReference type="InterPro" id="IPR005844">
    <property type="entry name" value="A-D-PHexomutase_a/b/a-I"/>
</dbReference>
<dbReference type="Pfam" id="PF02879">
    <property type="entry name" value="PGM_PMM_II"/>
    <property type="match status" value="1"/>
</dbReference>
<name>A0ABW8SPN7_9CLOT</name>
<sequence length="510" mass="57353">MLQELYKLQNGTDIRGIAITNLEKEVTLTTERVRHIIRAFVKWLKNKKSIQNEEIKIAIGMDSRLSGPEFKECICDELLNLGCFVYDCGLCTTPAMFMTTVIDNYKCHGSIMITGSHLPYYYNGLKFFTEDGGCEKEDIKYILTNAVENCDNNLCSKGRISKINFIDEYSRILVEKIRQGINSKVNYNKPLLGFKIIVDAGNGAGGFFTNKVLEPLGAETKGSQFIIPDGRFPNHVPNPEAREAMHSVKNAVIENKADLGIIFDADVDRAGIVDSKGREINRNALIALISSIVLEEHPNTIIVTDSVTSNGLSQFIEKLGGKHHRFKRGYRNVINEGMRLNNESEKCYLAIETSGHGALKENYFLDDGAYLIAKILIKMARLSSEGKGIENLIEDLKVPFESLEFRFNISNSNFKEYGYEILNNLKSHIKEAEGWSMASNNYEGVRVNCCRANGDGWFLLRLSLHEPVLCLNIECDSQGSSNTIIDRLKSFLINYKELDSKSLKESSNTK</sequence>
<comment type="similarity">
    <text evidence="2">Belongs to the phosphohexose mutase family.</text>
</comment>
<evidence type="ECO:0000256" key="5">
    <source>
        <dbReference type="ARBA" id="ARBA00022842"/>
    </source>
</evidence>
<evidence type="ECO:0000256" key="2">
    <source>
        <dbReference type="ARBA" id="ARBA00010231"/>
    </source>
</evidence>
<evidence type="ECO:0000256" key="1">
    <source>
        <dbReference type="ARBA" id="ARBA00001946"/>
    </source>
</evidence>
<evidence type="ECO:0000256" key="4">
    <source>
        <dbReference type="ARBA" id="ARBA00022723"/>
    </source>
</evidence>
<evidence type="ECO:0000313" key="11">
    <source>
        <dbReference type="Proteomes" id="UP001623660"/>
    </source>
</evidence>
<dbReference type="InterPro" id="IPR036900">
    <property type="entry name" value="A-D-PHexomutase_C_sf"/>
</dbReference>
<dbReference type="Gene3D" id="3.30.310.50">
    <property type="entry name" value="Alpha-D-phosphohexomutase, C-terminal domain"/>
    <property type="match status" value="1"/>
</dbReference>
<dbReference type="InterPro" id="IPR005841">
    <property type="entry name" value="Alpha-D-phosphohexomutase_SF"/>
</dbReference>
<dbReference type="RefSeq" id="WP_406792785.1">
    <property type="nucleotide sequence ID" value="NZ_JBJHZX010000020.1"/>
</dbReference>
<keyword evidence="11" id="KW-1185">Reference proteome</keyword>
<keyword evidence="5" id="KW-0460">Magnesium</keyword>
<feature type="domain" description="Alpha-D-phosphohexomutase alpha/beta/alpha" evidence="8">
    <location>
        <begin position="182"/>
        <end position="277"/>
    </location>
</feature>
<dbReference type="PRINTS" id="PR00509">
    <property type="entry name" value="PGMPMM"/>
</dbReference>
<keyword evidence="4" id="KW-0479">Metal-binding</keyword>
<gene>
    <name evidence="10" type="ORF">ACJDU8_14090</name>
</gene>
<evidence type="ECO:0000256" key="6">
    <source>
        <dbReference type="ARBA" id="ARBA00023235"/>
    </source>
</evidence>
<feature type="domain" description="Alpha-D-phosphohexomutase alpha/beta/alpha" evidence="7">
    <location>
        <begin position="12"/>
        <end position="146"/>
    </location>
</feature>
<dbReference type="SUPFAM" id="SSF53738">
    <property type="entry name" value="Phosphoglucomutase, first 3 domains"/>
    <property type="match status" value="3"/>
</dbReference>
<dbReference type="InterPro" id="IPR005846">
    <property type="entry name" value="A-D-PHexomutase_a/b/a-III"/>
</dbReference>
<dbReference type="InterPro" id="IPR016055">
    <property type="entry name" value="A-D-PHexomutase_a/b/a-I/II/III"/>
</dbReference>
<dbReference type="EMBL" id="JBJHZX010000020">
    <property type="protein sequence ID" value="MFL0196680.1"/>
    <property type="molecule type" value="Genomic_DNA"/>
</dbReference>
<keyword evidence="6" id="KW-0413">Isomerase</keyword>
<comment type="caution">
    <text evidence="10">The sequence shown here is derived from an EMBL/GenBank/DDBJ whole genome shotgun (WGS) entry which is preliminary data.</text>
</comment>
<evidence type="ECO:0000313" key="10">
    <source>
        <dbReference type="EMBL" id="MFL0196680.1"/>
    </source>
</evidence>
<dbReference type="Gene3D" id="3.40.120.10">
    <property type="entry name" value="Alpha-D-Glucose-1,6-Bisphosphate, subunit A, domain 3"/>
    <property type="match status" value="3"/>
</dbReference>
<dbReference type="CDD" id="cd03089">
    <property type="entry name" value="PMM_PGM"/>
    <property type="match status" value="1"/>
</dbReference>
<dbReference type="Pfam" id="PF02878">
    <property type="entry name" value="PGM_PMM_I"/>
    <property type="match status" value="1"/>
</dbReference>
<dbReference type="InterPro" id="IPR050060">
    <property type="entry name" value="Phosphoglucosamine_mutase"/>
</dbReference>
<evidence type="ECO:0000259" key="7">
    <source>
        <dbReference type="Pfam" id="PF02878"/>
    </source>
</evidence>
<dbReference type="PANTHER" id="PTHR42946">
    <property type="entry name" value="PHOSPHOHEXOSE MUTASE"/>
    <property type="match status" value="1"/>
</dbReference>
<accession>A0ABW8SPN7</accession>
<dbReference type="InterPro" id="IPR005845">
    <property type="entry name" value="A-D-PHexomutase_a/b/a-II"/>
</dbReference>
<evidence type="ECO:0000256" key="3">
    <source>
        <dbReference type="ARBA" id="ARBA00022553"/>
    </source>
</evidence>
<comment type="cofactor">
    <cofactor evidence="1">
        <name>Mg(2+)</name>
        <dbReference type="ChEBI" id="CHEBI:18420"/>
    </cofactor>
</comment>
<organism evidence="10 11">
    <name type="scientific">Candidatus Clostridium eludens</name>
    <dbReference type="NCBI Taxonomy" id="3381663"/>
    <lineage>
        <taxon>Bacteria</taxon>
        <taxon>Bacillati</taxon>
        <taxon>Bacillota</taxon>
        <taxon>Clostridia</taxon>
        <taxon>Eubacteriales</taxon>
        <taxon>Clostridiaceae</taxon>
        <taxon>Clostridium</taxon>
    </lineage>
</organism>
<protein>
    <submittedName>
        <fullName evidence="10">Phosphomannomutase/phosphoglucomutase</fullName>
    </submittedName>
</protein>
<dbReference type="Proteomes" id="UP001623660">
    <property type="component" value="Unassembled WGS sequence"/>
</dbReference>
<keyword evidence="3" id="KW-0597">Phosphoprotein</keyword>